<dbReference type="Proteomes" id="UP001501565">
    <property type="component" value="Unassembled WGS sequence"/>
</dbReference>
<evidence type="ECO:0000313" key="9">
    <source>
        <dbReference type="EMBL" id="GAA3921970.1"/>
    </source>
</evidence>
<dbReference type="PROSITE" id="PS51257">
    <property type="entry name" value="PROKAR_LIPOPROTEIN"/>
    <property type="match status" value="1"/>
</dbReference>
<sequence>MKIQRTWCLPTVVLATAFISACSDSSSSSSGVSELDTNLSALIASENLTGDPTTNRDLPNITDLKAQLGMKLFYTKNLGGDQDSACVTCHHPVLGGGDNLSLPVGVNAASVDLLGLGRVHNGDGAPNVPRNAPTVFNLGLWDQVMFHDSRVESIGKESGVNGANSGIRTPDSAFGVADAGVAVGQTLAAAQARFPVTSNEEMRGNVFEAGNDNDTVRTALATRLQGDADWLTEFQTGFSSTADAATLITYDNIAEAIGEYERSMVFTNTPWSAYVAGNTAALTETQKLGAVLFFTAREDSGAGCSGCHSGDFFTDESHHVVAFPLIGNGKGNVNASAGNDDFGRERETGDVADRYKFRTPTLLNISATAPYGHTGSYQTLEDVVRHYTNPRGQVTDYFDVDGGWCQLTQFTTVTGCAALYPDARTNSLLAVDKLDADRLAGESEEFASDLTLSDEQVNQLVAFLEALTDPCVESRTCLAPWIPDTADAGPDGLQLNAVNADGSFL</sequence>
<evidence type="ECO:0000256" key="7">
    <source>
        <dbReference type="SAM" id="SignalP"/>
    </source>
</evidence>
<gene>
    <name evidence="9" type="ORF">GCM10022277_17400</name>
</gene>
<comment type="caution">
    <text evidence="9">The sequence shown here is derived from an EMBL/GenBank/DDBJ whole genome shotgun (WGS) entry which is preliminary data.</text>
</comment>
<evidence type="ECO:0000256" key="6">
    <source>
        <dbReference type="PROSITE-ProRule" id="PRU00433"/>
    </source>
</evidence>
<dbReference type="EMBL" id="BAABBN010000004">
    <property type="protein sequence ID" value="GAA3921970.1"/>
    <property type="molecule type" value="Genomic_DNA"/>
</dbReference>
<dbReference type="InterPro" id="IPR004852">
    <property type="entry name" value="Di-haem_cyt_c_peroxidsae"/>
</dbReference>
<feature type="signal peptide" evidence="7">
    <location>
        <begin position="1"/>
        <end position="23"/>
    </location>
</feature>
<dbReference type="InterPro" id="IPR009056">
    <property type="entry name" value="Cyt_c-like_dom"/>
</dbReference>
<dbReference type="SUPFAM" id="SSF46626">
    <property type="entry name" value="Cytochrome c"/>
    <property type="match status" value="2"/>
</dbReference>
<name>A0ABP7MJJ2_9GAMM</name>
<keyword evidence="5 6" id="KW-0408">Iron</keyword>
<reference evidence="10" key="1">
    <citation type="journal article" date="2019" name="Int. J. Syst. Evol. Microbiol.">
        <title>The Global Catalogue of Microorganisms (GCM) 10K type strain sequencing project: providing services to taxonomists for standard genome sequencing and annotation.</title>
        <authorList>
            <consortium name="The Broad Institute Genomics Platform"/>
            <consortium name="The Broad Institute Genome Sequencing Center for Infectious Disease"/>
            <person name="Wu L."/>
            <person name="Ma J."/>
        </authorList>
    </citation>
    <scope>NUCLEOTIDE SEQUENCE [LARGE SCALE GENOMIC DNA]</scope>
    <source>
        <strain evidence="10">JCM 17551</strain>
    </source>
</reference>
<evidence type="ECO:0000313" key="10">
    <source>
        <dbReference type="Proteomes" id="UP001501565"/>
    </source>
</evidence>
<dbReference type="Gene3D" id="1.10.760.10">
    <property type="entry name" value="Cytochrome c-like domain"/>
    <property type="match status" value="2"/>
</dbReference>
<dbReference type="PROSITE" id="PS51007">
    <property type="entry name" value="CYTC"/>
    <property type="match status" value="1"/>
</dbReference>
<dbReference type="InterPro" id="IPR051395">
    <property type="entry name" value="Cytochrome_c_Peroxidase/MauG"/>
</dbReference>
<evidence type="ECO:0000256" key="2">
    <source>
        <dbReference type="ARBA" id="ARBA00022617"/>
    </source>
</evidence>
<dbReference type="Pfam" id="PF03150">
    <property type="entry name" value="CCP_MauG"/>
    <property type="match status" value="1"/>
</dbReference>
<proteinExistence type="predicted"/>
<keyword evidence="7" id="KW-0732">Signal</keyword>
<feature type="chain" id="PRO_5046217700" description="Cytochrome c domain-containing protein" evidence="7">
    <location>
        <begin position="24"/>
        <end position="505"/>
    </location>
</feature>
<protein>
    <recommendedName>
        <fullName evidence="8">Cytochrome c domain-containing protein</fullName>
    </recommendedName>
</protein>
<dbReference type="RefSeq" id="WP_344797555.1">
    <property type="nucleotide sequence ID" value="NZ_BAABBN010000004.1"/>
</dbReference>
<feature type="domain" description="Cytochrome c" evidence="8">
    <location>
        <begin position="284"/>
        <end position="468"/>
    </location>
</feature>
<keyword evidence="3 6" id="KW-0479">Metal-binding</keyword>
<evidence type="ECO:0000256" key="4">
    <source>
        <dbReference type="ARBA" id="ARBA00023002"/>
    </source>
</evidence>
<keyword evidence="10" id="KW-1185">Reference proteome</keyword>
<accession>A0ABP7MJJ2</accession>
<evidence type="ECO:0000256" key="1">
    <source>
        <dbReference type="ARBA" id="ARBA00004196"/>
    </source>
</evidence>
<evidence type="ECO:0000256" key="3">
    <source>
        <dbReference type="ARBA" id="ARBA00022723"/>
    </source>
</evidence>
<keyword evidence="2 6" id="KW-0349">Heme</keyword>
<organism evidence="9 10">
    <name type="scientific">Litoribacillus peritrichatus</name>
    <dbReference type="NCBI Taxonomy" id="718191"/>
    <lineage>
        <taxon>Bacteria</taxon>
        <taxon>Pseudomonadati</taxon>
        <taxon>Pseudomonadota</taxon>
        <taxon>Gammaproteobacteria</taxon>
        <taxon>Oceanospirillales</taxon>
        <taxon>Oceanospirillaceae</taxon>
        <taxon>Litoribacillus</taxon>
    </lineage>
</organism>
<comment type="subcellular location">
    <subcellularLocation>
        <location evidence="1">Cell envelope</location>
    </subcellularLocation>
</comment>
<keyword evidence="4" id="KW-0560">Oxidoreductase</keyword>
<dbReference type="PANTHER" id="PTHR30600">
    <property type="entry name" value="CYTOCHROME C PEROXIDASE-RELATED"/>
    <property type="match status" value="1"/>
</dbReference>
<evidence type="ECO:0000259" key="8">
    <source>
        <dbReference type="PROSITE" id="PS51007"/>
    </source>
</evidence>
<evidence type="ECO:0000256" key="5">
    <source>
        <dbReference type="ARBA" id="ARBA00023004"/>
    </source>
</evidence>
<dbReference type="InterPro" id="IPR036909">
    <property type="entry name" value="Cyt_c-like_dom_sf"/>
</dbReference>